<dbReference type="SUPFAM" id="SSF109604">
    <property type="entry name" value="HD-domain/PDEase-like"/>
    <property type="match status" value="1"/>
</dbReference>
<evidence type="ECO:0000256" key="5">
    <source>
        <dbReference type="ARBA" id="ARBA00004074"/>
    </source>
</evidence>
<evidence type="ECO:0000256" key="12">
    <source>
        <dbReference type="ARBA" id="ARBA00023285"/>
    </source>
</evidence>
<evidence type="ECO:0000256" key="3">
    <source>
        <dbReference type="ARBA" id="ARBA00001941"/>
    </source>
</evidence>
<dbReference type="FunFam" id="1.10.3210.10:FF:000011">
    <property type="entry name" value="HD domain-containing protein 2"/>
    <property type="match status" value="1"/>
</dbReference>
<dbReference type="AlphaFoldDB" id="A0A871R008"/>
<dbReference type="GO" id="GO:0005737">
    <property type="term" value="C:cytoplasm"/>
    <property type="evidence" value="ECO:0007669"/>
    <property type="project" value="TreeGrafter"/>
</dbReference>
<keyword evidence="10" id="KW-0378">Hydrolase</keyword>
<evidence type="ECO:0000256" key="7">
    <source>
        <dbReference type="ARBA" id="ARBA00011738"/>
    </source>
</evidence>
<reference evidence="14" key="1">
    <citation type="submission" date="2020-10" db="EMBL/GenBank/DDBJ databases">
        <authorList>
            <person name="Palmer J.M."/>
        </authorList>
    </citation>
    <scope>NUCLEOTIDE SEQUENCE</scope>
    <source>
        <strain evidence="14">UCD 2041</strain>
    </source>
</reference>
<proteinExistence type="inferred from homology"/>
<comment type="subunit">
    <text evidence="7">Homodimer.</text>
</comment>
<dbReference type="PROSITE" id="PS51831">
    <property type="entry name" value="HD"/>
    <property type="match status" value="1"/>
</dbReference>
<evidence type="ECO:0000256" key="6">
    <source>
        <dbReference type="ARBA" id="ARBA00009999"/>
    </source>
</evidence>
<evidence type="ECO:0000256" key="4">
    <source>
        <dbReference type="ARBA" id="ARBA00001946"/>
    </source>
</evidence>
<evidence type="ECO:0000256" key="9">
    <source>
        <dbReference type="ARBA" id="ARBA00022723"/>
    </source>
</evidence>
<dbReference type="GO" id="GO:0009159">
    <property type="term" value="P:deoxyribonucleoside monophosphate catabolic process"/>
    <property type="evidence" value="ECO:0007669"/>
    <property type="project" value="UniProtKB-ARBA"/>
</dbReference>
<dbReference type="GeneID" id="64575413"/>
<dbReference type="Gene3D" id="1.10.3210.10">
    <property type="entry name" value="Hypothetical protein af1432"/>
    <property type="match status" value="1"/>
</dbReference>
<comment type="catalytic activity">
    <reaction evidence="1">
        <text>a 2'-deoxyribonucleoside 5'-phosphate + H2O = a 2'-deoxyribonucleoside + phosphate</text>
        <dbReference type="Rhea" id="RHEA:36167"/>
        <dbReference type="ChEBI" id="CHEBI:15377"/>
        <dbReference type="ChEBI" id="CHEBI:18274"/>
        <dbReference type="ChEBI" id="CHEBI:43474"/>
        <dbReference type="ChEBI" id="CHEBI:65317"/>
        <dbReference type="EC" id="3.1.3.89"/>
    </reaction>
</comment>
<dbReference type="InterPro" id="IPR006674">
    <property type="entry name" value="HD_domain"/>
</dbReference>
<protein>
    <recommendedName>
        <fullName evidence="8">5'-deoxynucleotidase</fullName>
        <ecNumber evidence="8">3.1.3.89</ecNumber>
    </recommendedName>
</protein>
<evidence type="ECO:0000256" key="10">
    <source>
        <dbReference type="ARBA" id="ARBA00022801"/>
    </source>
</evidence>
<comment type="cofactor">
    <cofactor evidence="3">
        <name>Co(2+)</name>
        <dbReference type="ChEBI" id="CHEBI:48828"/>
    </cofactor>
</comment>
<dbReference type="InterPro" id="IPR003607">
    <property type="entry name" value="HD/PDEase_dom"/>
</dbReference>
<dbReference type="Pfam" id="PF13023">
    <property type="entry name" value="HD_3"/>
    <property type="match status" value="1"/>
</dbReference>
<dbReference type="EC" id="3.1.3.89" evidence="8"/>
<dbReference type="InterPro" id="IPR039356">
    <property type="entry name" value="YfbR/HDDC2"/>
</dbReference>
<dbReference type="RefSeq" id="XP_041135836.1">
    <property type="nucleotide sequence ID" value="XM_041281997.1"/>
</dbReference>
<comment type="function">
    <text evidence="5">Catalyzes the dephosphorylation of the nucleoside 5'-monophosphates deoxyadenosine monophosphate (dAMP), deoxycytidine monophosphate (dCMP), deoxyguanosine monophosphate (dGMP) and deoxythymidine monophosphate (dTMP).</text>
</comment>
<evidence type="ECO:0000313" key="14">
    <source>
        <dbReference type="EMBL" id="QOU19343.1"/>
    </source>
</evidence>
<dbReference type="GO" id="GO:0046872">
    <property type="term" value="F:metal ion binding"/>
    <property type="evidence" value="ECO:0007669"/>
    <property type="project" value="UniProtKB-KW"/>
</dbReference>
<evidence type="ECO:0000256" key="8">
    <source>
        <dbReference type="ARBA" id="ARBA00012964"/>
    </source>
</evidence>
<keyword evidence="11" id="KW-0460">Magnesium</keyword>
<name>A0A871R008_DEKBR</name>
<comment type="similarity">
    <text evidence="6">Belongs to the HDDC2 family.</text>
</comment>
<evidence type="ECO:0000256" key="2">
    <source>
        <dbReference type="ARBA" id="ARBA00001936"/>
    </source>
</evidence>
<evidence type="ECO:0000259" key="13">
    <source>
        <dbReference type="PROSITE" id="PS51831"/>
    </source>
</evidence>
<sequence>MTSSQWKPEDHVPKKITDLLKKENSDPQNYNCITAFYHMVSLLKEQKRTGWLDMKVPDPESIGDHMYRMSLIAMSLNKDRFQKDGKYPDLAQCTKIALVHDIAESLVGDIVPNDPQVGKPEKHEREYSTVKYLAGVIEPYNPAFSKELVDLWLDYEYQRTFEGTIVKDIDKYELLLQTFEYERLHNIHLDEFYSCQAVIKNPEMKRLAERLMQERAAFWALQN</sequence>
<dbReference type="PANTHER" id="PTHR11845">
    <property type="entry name" value="5'-DEOXYNUCLEOTIDASE HDDC2"/>
    <property type="match status" value="1"/>
</dbReference>
<dbReference type="EMBL" id="CP063134">
    <property type="protein sequence ID" value="QOU19343.1"/>
    <property type="molecule type" value="Genomic_DNA"/>
</dbReference>
<reference evidence="14" key="2">
    <citation type="journal article" name="BMC Genomics">
        <title>New genome assemblies reveal patterns of domestication and adaptation across Brettanomyces (Dekkera) species.</title>
        <authorList>
            <person name="Roach M.J."/>
            <person name="Borneman A.R."/>
        </authorList>
    </citation>
    <scope>NUCLEOTIDE SEQUENCE</scope>
    <source>
        <strain evidence="14">UCD 2041</strain>
    </source>
</reference>
<feature type="domain" description="HD" evidence="13">
    <location>
        <begin position="62"/>
        <end position="175"/>
    </location>
</feature>
<accession>A0A871R008</accession>
<gene>
    <name evidence="14" type="ORF">BRETT_003490</name>
</gene>
<dbReference type="PANTHER" id="PTHR11845:SF13">
    <property type="entry name" value="5'-DEOXYNUCLEOTIDASE HDDC2"/>
    <property type="match status" value="1"/>
</dbReference>
<dbReference type="Proteomes" id="UP000663131">
    <property type="component" value="Chromosome 6"/>
</dbReference>
<dbReference type="KEGG" id="bbrx:BRETT_003490"/>
<keyword evidence="9" id="KW-0479">Metal-binding</keyword>
<comment type="cofactor">
    <cofactor evidence="2">
        <name>Mn(2+)</name>
        <dbReference type="ChEBI" id="CHEBI:29035"/>
    </cofactor>
</comment>
<dbReference type="OrthoDB" id="10254258at2759"/>
<evidence type="ECO:0000256" key="1">
    <source>
        <dbReference type="ARBA" id="ARBA00001638"/>
    </source>
</evidence>
<evidence type="ECO:0000256" key="11">
    <source>
        <dbReference type="ARBA" id="ARBA00022842"/>
    </source>
</evidence>
<organism evidence="14 15">
    <name type="scientific">Dekkera bruxellensis</name>
    <name type="common">Brettanomyces custersii</name>
    <dbReference type="NCBI Taxonomy" id="5007"/>
    <lineage>
        <taxon>Eukaryota</taxon>
        <taxon>Fungi</taxon>
        <taxon>Dikarya</taxon>
        <taxon>Ascomycota</taxon>
        <taxon>Saccharomycotina</taxon>
        <taxon>Pichiomycetes</taxon>
        <taxon>Pichiales</taxon>
        <taxon>Pichiaceae</taxon>
        <taxon>Brettanomyces</taxon>
    </lineage>
</organism>
<comment type="cofactor">
    <cofactor evidence="4">
        <name>Mg(2+)</name>
        <dbReference type="ChEBI" id="CHEBI:18420"/>
    </cofactor>
</comment>
<dbReference type="SMART" id="SM00471">
    <property type="entry name" value="HDc"/>
    <property type="match status" value="1"/>
</dbReference>
<dbReference type="GO" id="GO:0002953">
    <property type="term" value="F:5'-deoxynucleotidase activity"/>
    <property type="evidence" value="ECO:0007669"/>
    <property type="project" value="UniProtKB-EC"/>
</dbReference>
<evidence type="ECO:0000313" key="15">
    <source>
        <dbReference type="Proteomes" id="UP000663131"/>
    </source>
</evidence>
<keyword evidence="12" id="KW-0170">Cobalt</keyword>